<gene>
    <name evidence="4" type="ORF">PYS61_04600</name>
</gene>
<feature type="domain" description="Nitroreductase" evidence="3">
    <location>
        <begin position="5"/>
        <end position="77"/>
    </location>
</feature>
<dbReference type="InterPro" id="IPR029479">
    <property type="entry name" value="Nitroreductase"/>
</dbReference>
<proteinExistence type="inferred from homology"/>
<reference evidence="4 5" key="1">
    <citation type="submission" date="2023-02" db="EMBL/GenBank/DDBJ databases">
        <title>Novel Oscillospiraceae bacterial genomes.</title>
        <authorList>
            <person name="Srinivasan S."/>
            <person name="Austin M.N."/>
            <person name="Fiedler T.L."/>
            <person name="Strenk S.M."/>
            <person name="Agnew K.J."/>
            <person name="Nagana Gowda G.A."/>
            <person name="Raftery D."/>
            <person name="Beamer M.A."/>
            <person name="Achilles S.L."/>
            <person name="Wiesenfeld H.C."/>
            <person name="Fredricks D.N."/>
            <person name="Hillier S.L."/>
        </authorList>
    </citation>
    <scope>NUCLEOTIDE SEQUENCE [LARGE SCALE GENOMIC DNA]</scope>
    <source>
        <strain evidence="4 5">CHIC02 1186E3-8</strain>
    </source>
</reference>
<comment type="similarity">
    <text evidence="1">Belongs to the nitroreductase family.</text>
</comment>
<dbReference type="Gene3D" id="3.40.109.10">
    <property type="entry name" value="NADH Oxidase"/>
    <property type="match status" value="1"/>
</dbReference>
<protein>
    <submittedName>
        <fullName evidence="4">Nitroreductase family protein</fullName>
    </submittedName>
</protein>
<dbReference type="EMBL" id="CP118868">
    <property type="protein sequence ID" value="WEG35219.1"/>
    <property type="molecule type" value="Genomic_DNA"/>
</dbReference>
<keyword evidence="5" id="KW-1185">Reference proteome</keyword>
<evidence type="ECO:0000256" key="1">
    <source>
        <dbReference type="ARBA" id="ARBA00007118"/>
    </source>
</evidence>
<dbReference type="RefSeq" id="WP_315571282.1">
    <property type="nucleotide sequence ID" value="NZ_CP118868.1"/>
</dbReference>
<evidence type="ECO:0000259" key="3">
    <source>
        <dbReference type="Pfam" id="PF00881"/>
    </source>
</evidence>
<keyword evidence="2" id="KW-0560">Oxidoreductase</keyword>
<evidence type="ECO:0000256" key="2">
    <source>
        <dbReference type="ARBA" id="ARBA00023002"/>
    </source>
</evidence>
<dbReference type="PANTHER" id="PTHR43673:SF10">
    <property type="entry name" value="NADH DEHYDROGENASE_NAD(P)H NITROREDUCTASE XCC3605-RELATED"/>
    <property type="match status" value="1"/>
</dbReference>
<organism evidence="4 5">
    <name type="scientific">Amygdalobacter indicium</name>
    <dbReference type="NCBI Taxonomy" id="3029272"/>
    <lineage>
        <taxon>Bacteria</taxon>
        <taxon>Bacillati</taxon>
        <taxon>Bacillota</taxon>
        <taxon>Clostridia</taxon>
        <taxon>Eubacteriales</taxon>
        <taxon>Oscillospiraceae</taxon>
        <taxon>Amygdalobacter</taxon>
    </lineage>
</organism>
<dbReference type="Pfam" id="PF00881">
    <property type="entry name" value="Nitroreductase"/>
    <property type="match status" value="1"/>
</dbReference>
<dbReference type="SUPFAM" id="SSF55469">
    <property type="entry name" value="FMN-dependent nitroreductase-like"/>
    <property type="match status" value="1"/>
</dbReference>
<sequence>MNSIFHRVSVRKFQEKEVESDKLELILRAGMQAPSAYNLQPWEFYVVRNREVINELSQVSKYLPCAKNAPLVIVSVYRENVRVPQYNHINLSIAMENMWLEADSLGLGAVWLGVCPFEENMLKVDQILNLPQGLRTFALLAVGYPLTEPKAQQDRFQAERIHYVD</sequence>
<dbReference type="Proteomes" id="UP001220478">
    <property type="component" value="Chromosome"/>
</dbReference>
<evidence type="ECO:0000313" key="5">
    <source>
        <dbReference type="Proteomes" id="UP001220478"/>
    </source>
</evidence>
<accession>A0ABY8C4I6</accession>
<name>A0ABY8C4I6_9FIRM</name>
<dbReference type="PANTHER" id="PTHR43673">
    <property type="entry name" value="NAD(P)H NITROREDUCTASE YDGI-RELATED"/>
    <property type="match status" value="1"/>
</dbReference>
<dbReference type="InterPro" id="IPR000415">
    <property type="entry name" value="Nitroreductase-like"/>
</dbReference>
<evidence type="ECO:0000313" key="4">
    <source>
        <dbReference type="EMBL" id="WEG35219.1"/>
    </source>
</evidence>